<evidence type="ECO:0000259" key="9">
    <source>
        <dbReference type="PROSITE" id="PS51194"/>
    </source>
</evidence>
<feature type="domain" description="Helicase ATP-binding" evidence="8">
    <location>
        <begin position="76"/>
        <end position="251"/>
    </location>
</feature>
<dbReference type="Pfam" id="PF13959">
    <property type="entry name" value="CTE_SPB4"/>
    <property type="match status" value="1"/>
</dbReference>
<evidence type="ECO:0000256" key="1">
    <source>
        <dbReference type="ARBA" id="ARBA00022741"/>
    </source>
</evidence>
<keyword evidence="1 6" id="KW-0547">Nucleotide-binding</keyword>
<evidence type="ECO:0000256" key="6">
    <source>
        <dbReference type="RuleBase" id="RU365068"/>
    </source>
</evidence>
<dbReference type="CDD" id="cd17941">
    <property type="entry name" value="DEADc_DDX10"/>
    <property type="match status" value="1"/>
</dbReference>
<feature type="region of interest" description="Disordered" evidence="7">
    <location>
        <begin position="702"/>
        <end position="787"/>
    </location>
</feature>
<sequence>MPGVGTGPAVPGAASRPRKRHRTAALARRVVAEAPEKGTQDATAELFSELPLSRATQAALTSNKWTKLTDVQRAAVPHALAGRDVLGAAKTGSGKTLAFLVPIVELLFRERWSAEDGVGAIIITPTRELALQIMQALRRLGTRHPDLTAGLLCGGKAFSEEQAVLGRLSVVVATPGRLQQHLEQSPELDTSSLRALVLDEADRLLDMGFAPSINAILGALPTERQTMLFSATQTRDVSRLASLSLRDPEYVSVHEAAVEATPRRLVQAYVVCPLADKVNLLWSFVKAHLKQRTIVFVSSTKQARFLFEVLRRLRPGVPVMELHGRIAHDKRTAIYSDFLKKKAAVMLATDVAARGLDFPGLDWVLQLDCPEDAATYIHRVGRTARFRMRGNGLLVLLPSEAPAMLQRLRDAKVPLKRITIAAAQARSVQGLVAAEVAADSHLRYLAQRAFASYVRSVMLQPDSEVFDAAELDADALATSYGLPSTPRAKALEGAKSREESSKLRNRDRKLQRLKDAIRSKQDDDKDGDSDGDGDSGSDNSSGSDSDGKRARQAAKARAAPASEEELESDSDSDSESDFGGDAGDATDLLWRKEGGGAKADDGRAATAAELLAGIEGQDMPGWQRARAQRVTEGAIETGRRAAGGADAGFKQLAAELGASKGSGRKASTAAVEAHAAAVAARLQAQDGADRERDRLRVRAKHRLERLQARGREDEDDDDDEEDGGHGAVLGGSSDDDDDDDDDSDAGSAGDEAAGDDSGDDDDSDAEGAELPAKRPRDAASDGAADDEADLEAKALKLLEARGTAGW</sequence>
<keyword evidence="5 6" id="KW-0694">RNA-binding</keyword>
<dbReference type="GO" id="GO:0003724">
    <property type="term" value="F:RNA helicase activity"/>
    <property type="evidence" value="ECO:0007669"/>
    <property type="project" value="UniProtKB-EC"/>
</dbReference>
<keyword evidence="3 6" id="KW-0347">Helicase</keyword>
<comment type="caution">
    <text evidence="10">The sequence shown here is derived from an EMBL/GenBank/DDBJ whole genome shotgun (WGS) entry which is preliminary data.</text>
</comment>
<comment type="domain">
    <text evidence="6">The Q motif is unique to and characteristic of the DEAD box family of RNA helicases and controls ATP binding and hydrolysis.</text>
</comment>
<feature type="compositionally biased region" description="Basic and acidic residues" evidence="7">
    <location>
        <begin position="589"/>
        <end position="603"/>
    </location>
</feature>
<proteinExistence type="inferred from homology"/>
<keyword evidence="4 6" id="KW-0067">ATP-binding</keyword>
<comment type="function">
    <text evidence="6">RNA helicase.</text>
</comment>
<dbReference type="PROSITE" id="PS00039">
    <property type="entry name" value="DEAD_ATP_HELICASE"/>
    <property type="match status" value="1"/>
</dbReference>
<dbReference type="OMA" id="LYRERWC"/>
<dbReference type="PROSITE" id="PS51194">
    <property type="entry name" value="HELICASE_CTER"/>
    <property type="match status" value="1"/>
</dbReference>
<dbReference type="PROSITE" id="PS51192">
    <property type="entry name" value="HELICASE_ATP_BIND_1"/>
    <property type="match status" value="1"/>
</dbReference>
<feature type="region of interest" description="Disordered" evidence="7">
    <location>
        <begin position="479"/>
        <end position="603"/>
    </location>
</feature>
<dbReference type="InterPro" id="IPR000629">
    <property type="entry name" value="RNA-helicase_DEAD-box_CS"/>
</dbReference>
<feature type="compositionally biased region" description="Acidic residues" evidence="7">
    <location>
        <begin position="562"/>
        <end position="578"/>
    </location>
</feature>
<reference evidence="10 11" key="1">
    <citation type="submission" date="2019-07" db="EMBL/GenBank/DDBJ databases">
        <title>Genomes of Cafeteria roenbergensis.</title>
        <authorList>
            <person name="Fischer M.G."/>
            <person name="Hackl T."/>
            <person name="Roman M."/>
        </authorList>
    </citation>
    <scope>NUCLEOTIDE SEQUENCE [LARGE SCALE GENOMIC DNA]</scope>
    <source>
        <strain evidence="10 11">BVI</strain>
    </source>
</reference>
<dbReference type="Pfam" id="PF00270">
    <property type="entry name" value="DEAD"/>
    <property type="match status" value="1"/>
</dbReference>
<dbReference type="PANTHER" id="PTHR24031">
    <property type="entry name" value="RNA HELICASE"/>
    <property type="match status" value="1"/>
</dbReference>
<feature type="compositionally biased region" description="Acidic residues" evidence="7">
    <location>
        <begin position="733"/>
        <end position="744"/>
    </location>
</feature>
<dbReference type="EMBL" id="VLTN01000071">
    <property type="protein sequence ID" value="KAA0147186.1"/>
    <property type="molecule type" value="Genomic_DNA"/>
</dbReference>
<dbReference type="Pfam" id="PF00271">
    <property type="entry name" value="Helicase_C"/>
    <property type="match status" value="1"/>
</dbReference>
<comment type="similarity">
    <text evidence="6">Belongs to the DEAD box helicase family.</text>
</comment>
<dbReference type="InterPro" id="IPR011545">
    <property type="entry name" value="DEAD/DEAH_box_helicase_dom"/>
</dbReference>
<feature type="compositionally biased region" description="Acidic residues" evidence="7">
    <location>
        <begin position="524"/>
        <end position="535"/>
    </location>
</feature>
<evidence type="ECO:0000256" key="3">
    <source>
        <dbReference type="ARBA" id="ARBA00022806"/>
    </source>
</evidence>
<feature type="region of interest" description="Disordered" evidence="7">
    <location>
        <begin position="1"/>
        <end position="21"/>
    </location>
</feature>
<evidence type="ECO:0000313" key="11">
    <source>
        <dbReference type="Proteomes" id="UP000323011"/>
    </source>
</evidence>
<feature type="compositionally biased region" description="Acidic residues" evidence="7">
    <location>
        <begin position="752"/>
        <end position="767"/>
    </location>
</feature>
<dbReference type="GO" id="GO:0003723">
    <property type="term" value="F:RNA binding"/>
    <property type="evidence" value="ECO:0007669"/>
    <property type="project" value="UniProtKB-UniRule"/>
</dbReference>
<dbReference type="SMART" id="SM00490">
    <property type="entry name" value="HELICc"/>
    <property type="match status" value="1"/>
</dbReference>
<comment type="catalytic activity">
    <reaction evidence="6">
        <text>ATP + H2O = ADP + phosphate + H(+)</text>
        <dbReference type="Rhea" id="RHEA:13065"/>
        <dbReference type="ChEBI" id="CHEBI:15377"/>
        <dbReference type="ChEBI" id="CHEBI:15378"/>
        <dbReference type="ChEBI" id="CHEBI:30616"/>
        <dbReference type="ChEBI" id="CHEBI:43474"/>
        <dbReference type="ChEBI" id="CHEBI:456216"/>
        <dbReference type="EC" id="3.6.4.13"/>
    </reaction>
</comment>
<dbReference type="EC" id="3.6.4.13" evidence="6"/>
<organism evidence="10 11">
    <name type="scientific">Cafeteria roenbergensis</name>
    <name type="common">Marine flagellate</name>
    <dbReference type="NCBI Taxonomy" id="33653"/>
    <lineage>
        <taxon>Eukaryota</taxon>
        <taxon>Sar</taxon>
        <taxon>Stramenopiles</taxon>
        <taxon>Bigyra</taxon>
        <taxon>Opalozoa</taxon>
        <taxon>Bicosoecida</taxon>
        <taxon>Cafeteriaceae</taxon>
        <taxon>Cafeteria</taxon>
    </lineage>
</organism>
<dbReference type="GO" id="GO:0016887">
    <property type="term" value="F:ATP hydrolysis activity"/>
    <property type="evidence" value="ECO:0007669"/>
    <property type="project" value="RHEA"/>
</dbReference>
<dbReference type="InterPro" id="IPR025313">
    <property type="entry name" value="SPB4-like_CTE"/>
</dbReference>
<dbReference type="GO" id="GO:0005524">
    <property type="term" value="F:ATP binding"/>
    <property type="evidence" value="ECO:0007669"/>
    <property type="project" value="UniProtKB-UniRule"/>
</dbReference>
<evidence type="ECO:0000256" key="2">
    <source>
        <dbReference type="ARBA" id="ARBA00022801"/>
    </source>
</evidence>
<evidence type="ECO:0000256" key="4">
    <source>
        <dbReference type="ARBA" id="ARBA00022840"/>
    </source>
</evidence>
<dbReference type="InterPro" id="IPR027417">
    <property type="entry name" value="P-loop_NTPase"/>
</dbReference>
<feature type="domain" description="Helicase C-terminal" evidence="9">
    <location>
        <begin position="279"/>
        <end position="429"/>
    </location>
</feature>
<feature type="compositionally biased region" description="Basic and acidic residues" evidence="7">
    <location>
        <begin position="489"/>
        <end position="523"/>
    </location>
</feature>
<evidence type="ECO:0000256" key="5">
    <source>
        <dbReference type="ARBA" id="ARBA00022884"/>
    </source>
</evidence>
<dbReference type="InterPro" id="IPR001650">
    <property type="entry name" value="Helicase_C-like"/>
</dbReference>
<dbReference type="SUPFAM" id="SSF52540">
    <property type="entry name" value="P-loop containing nucleoside triphosphate hydrolases"/>
    <property type="match status" value="1"/>
</dbReference>
<accession>A0A5A8C2B2</accession>
<evidence type="ECO:0000259" key="8">
    <source>
        <dbReference type="PROSITE" id="PS51192"/>
    </source>
</evidence>
<keyword evidence="2 6" id="KW-0378">Hydrolase</keyword>
<gene>
    <name evidence="10" type="ORF">FNF29_07558</name>
</gene>
<dbReference type="AlphaFoldDB" id="A0A5A8C2B2"/>
<name>A0A5A8C2B2_CAFRO</name>
<evidence type="ECO:0000313" key="10">
    <source>
        <dbReference type="EMBL" id="KAA0147186.1"/>
    </source>
</evidence>
<dbReference type="Gene3D" id="3.40.50.300">
    <property type="entry name" value="P-loop containing nucleotide triphosphate hydrolases"/>
    <property type="match status" value="2"/>
</dbReference>
<dbReference type="InterPro" id="IPR014001">
    <property type="entry name" value="Helicase_ATP-bd"/>
</dbReference>
<dbReference type="SMART" id="SM01178">
    <property type="entry name" value="DUF4217"/>
    <property type="match status" value="1"/>
</dbReference>
<keyword evidence="11" id="KW-1185">Reference proteome</keyword>
<dbReference type="CDD" id="cd18787">
    <property type="entry name" value="SF2_C_DEAD"/>
    <property type="match status" value="1"/>
</dbReference>
<protein>
    <recommendedName>
        <fullName evidence="6">ATP-dependent RNA helicase</fullName>
        <ecNumber evidence="6">3.6.4.13</ecNumber>
    </recommendedName>
</protein>
<dbReference type="SMART" id="SM00487">
    <property type="entry name" value="DEXDc"/>
    <property type="match status" value="1"/>
</dbReference>
<dbReference type="Proteomes" id="UP000323011">
    <property type="component" value="Unassembled WGS sequence"/>
</dbReference>
<feature type="compositionally biased region" description="Acidic residues" evidence="7">
    <location>
        <begin position="713"/>
        <end position="722"/>
    </location>
</feature>
<evidence type="ECO:0000256" key="7">
    <source>
        <dbReference type="SAM" id="MobiDB-lite"/>
    </source>
</evidence>